<reference evidence="1 2" key="1">
    <citation type="submission" date="2020-03" db="EMBL/GenBank/DDBJ databases">
        <title>WGS of actinomycetes isolated from Thailand.</title>
        <authorList>
            <person name="Thawai C."/>
        </authorList>
    </citation>
    <scope>NUCLEOTIDE SEQUENCE [LARGE SCALE GENOMIC DNA]</scope>
    <source>
        <strain evidence="1 2">PRB2-1</strain>
    </source>
</reference>
<dbReference type="Proteomes" id="UP000734511">
    <property type="component" value="Unassembled WGS sequence"/>
</dbReference>
<dbReference type="CDD" id="cd06558">
    <property type="entry name" value="crotonase-like"/>
    <property type="match status" value="1"/>
</dbReference>
<dbReference type="PANTHER" id="PTHR43459:SF1">
    <property type="entry name" value="EG:BACN32G11.4 PROTEIN"/>
    <property type="match status" value="1"/>
</dbReference>
<dbReference type="Pfam" id="PF00378">
    <property type="entry name" value="ECH_1"/>
    <property type="match status" value="1"/>
</dbReference>
<dbReference type="InterPro" id="IPR001753">
    <property type="entry name" value="Enoyl-CoA_hydra/iso"/>
</dbReference>
<proteinExistence type="predicted"/>
<dbReference type="Gene3D" id="3.90.226.10">
    <property type="entry name" value="2-enoyl-CoA Hydratase, Chain A, domain 1"/>
    <property type="match status" value="1"/>
</dbReference>
<accession>A0ABX0ZLI1</accession>
<comment type="caution">
    <text evidence="1">The sequence shown here is derived from an EMBL/GenBank/DDBJ whole genome shotgun (WGS) entry which is preliminary data.</text>
</comment>
<dbReference type="RefSeq" id="WP_167983519.1">
    <property type="nucleotide sequence ID" value="NZ_JAATEJ010000010.1"/>
</dbReference>
<protein>
    <submittedName>
        <fullName evidence="1">Enoyl-CoA hydratase/isomerase family protein</fullName>
    </submittedName>
</protein>
<name>A0ABX0ZLI1_9ACTN</name>
<dbReference type="EMBL" id="JAATEJ010000010">
    <property type="protein sequence ID" value="NJP44650.1"/>
    <property type="molecule type" value="Genomic_DNA"/>
</dbReference>
<dbReference type="SUPFAM" id="SSF52096">
    <property type="entry name" value="ClpP/crotonase"/>
    <property type="match status" value="1"/>
</dbReference>
<evidence type="ECO:0000313" key="1">
    <source>
        <dbReference type="EMBL" id="NJP44650.1"/>
    </source>
</evidence>
<sequence>MAVDFTQSDGVGLLTLSQPDRLNPMNDATWTAMDALLDELEAGPSGGLRALVVTGAGRVFSAGGDINRMRAVLTSGRSEEEFRRSELARLRRIAASLVRFVRLPVVRVAAVNHCAVGAGLALACACDYRIIDEDGFLDTSFGRLGLPGDTGITHFLPQLIGPHRARDWLLRPRRVPAPQALSLGLVDEVVPTPQLLPRAHELATQYAQASPPLLRSVHHLVDTLPGLEPALEAEAQATVTCKLSPAHRAAVTAFLNHQAQR</sequence>
<dbReference type="InterPro" id="IPR029045">
    <property type="entry name" value="ClpP/crotonase-like_dom_sf"/>
</dbReference>
<dbReference type="PANTHER" id="PTHR43459">
    <property type="entry name" value="ENOYL-COA HYDRATASE"/>
    <property type="match status" value="1"/>
</dbReference>
<keyword evidence="2" id="KW-1185">Reference proteome</keyword>
<gene>
    <name evidence="1" type="ORF">HCN08_14790</name>
</gene>
<evidence type="ECO:0000313" key="2">
    <source>
        <dbReference type="Proteomes" id="UP000734511"/>
    </source>
</evidence>
<organism evidence="1 2">
    <name type="scientific">Actinacidiphila epipremni</name>
    <dbReference type="NCBI Taxonomy" id="2053013"/>
    <lineage>
        <taxon>Bacteria</taxon>
        <taxon>Bacillati</taxon>
        <taxon>Actinomycetota</taxon>
        <taxon>Actinomycetes</taxon>
        <taxon>Kitasatosporales</taxon>
        <taxon>Streptomycetaceae</taxon>
        <taxon>Actinacidiphila</taxon>
    </lineage>
</organism>